<reference evidence="2" key="1">
    <citation type="submission" date="2016-10" db="EMBL/GenBank/DDBJ databases">
        <authorList>
            <person name="Varghese N."/>
        </authorList>
    </citation>
    <scope>NUCLEOTIDE SEQUENCE</scope>
</reference>
<protein>
    <submittedName>
        <fullName evidence="2">Uncharacterized protein</fullName>
    </submittedName>
</protein>
<evidence type="ECO:0000313" key="2">
    <source>
        <dbReference type="EMBL" id="ASF00532.1"/>
    </source>
</evidence>
<proteinExistence type="predicted"/>
<accession>A0A218MMK7</accession>
<feature type="coiled-coil region" evidence="1">
    <location>
        <begin position="63"/>
        <end position="90"/>
    </location>
</feature>
<evidence type="ECO:0000256" key="1">
    <source>
        <dbReference type="SAM" id="Coils"/>
    </source>
</evidence>
<sequence>MSSREISDAKSGITSRKEYGFRDPVVRNVVDKFVDRSNVGYAKYGSSLDDERRLKMKGLTKYLNDIQEELMDAVLYIQAAREELRDLSEESLIQRCIDDDIEEAL</sequence>
<keyword evidence="1" id="KW-0175">Coiled coil</keyword>
<reference evidence="2" key="2">
    <citation type="journal article" date="2017" name="Nat. Commun.">
        <title>Single-virus genomics reveals hidden cosmopolitan and abundant viruses.</title>
        <authorList>
            <person name="Martinez-Hernandez F."/>
            <person name="Fornas O."/>
            <person name="Lluesma Gomez M."/>
            <person name="Bolduc B."/>
            <person name="de la Cruz Pena M.J."/>
            <person name="Martinez J.M."/>
            <person name="Anton J."/>
            <person name="Gasol J.M."/>
            <person name="Rosselli R."/>
            <person name="Rodriguez-Valera F."/>
            <person name="Sullivan M.B."/>
            <person name="Acinas S.G."/>
            <person name="Martinez-Garcia M."/>
        </authorList>
    </citation>
    <scope>NUCLEOTIDE SEQUENCE</scope>
</reference>
<name>A0A218MMK7_9VIRU</name>
<organism evidence="2">
    <name type="scientific">uncultured virus</name>
    <dbReference type="NCBI Taxonomy" id="340016"/>
    <lineage>
        <taxon>Viruses</taxon>
        <taxon>environmental samples</taxon>
    </lineage>
</organism>
<dbReference type="EMBL" id="KY052840">
    <property type="protein sequence ID" value="ASF00532.1"/>
    <property type="molecule type" value="Genomic_DNA"/>
</dbReference>